<organism evidence="1">
    <name type="scientific">Ixodes ricinus</name>
    <name type="common">Common tick</name>
    <name type="synonym">Acarus ricinus</name>
    <dbReference type="NCBI Taxonomy" id="34613"/>
    <lineage>
        <taxon>Eukaryota</taxon>
        <taxon>Metazoa</taxon>
        <taxon>Ecdysozoa</taxon>
        <taxon>Arthropoda</taxon>
        <taxon>Chelicerata</taxon>
        <taxon>Arachnida</taxon>
        <taxon>Acari</taxon>
        <taxon>Parasitiformes</taxon>
        <taxon>Ixodida</taxon>
        <taxon>Ixodoidea</taxon>
        <taxon>Ixodidae</taxon>
        <taxon>Ixodinae</taxon>
        <taxon>Ixodes</taxon>
    </lineage>
</organism>
<dbReference type="EMBL" id="GIFC01009527">
    <property type="protein sequence ID" value="MXU91610.1"/>
    <property type="molecule type" value="Transcribed_RNA"/>
</dbReference>
<reference evidence="1" key="1">
    <citation type="submission" date="2019-12" db="EMBL/GenBank/DDBJ databases">
        <title>An insight into the sialome of adult female Ixodes ricinus ticks feeding for 6 days.</title>
        <authorList>
            <person name="Perner J."/>
            <person name="Ribeiro J.M.C."/>
        </authorList>
    </citation>
    <scope>NUCLEOTIDE SEQUENCE</scope>
    <source>
        <strain evidence="1">Semi-engorged</strain>
        <tissue evidence="1">Salivary glands</tissue>
    </source>
</reference>
<name>A0A6B0UP48_IXORI</name>
<accession>A0A6B0UP48</accession>
<dbReference type="AlphaFoldDB" id="A0A6B0UP48"/>
<proteinExistence type="predicted"/>
<protein>
    <submittedName>
        <fullName evidence="1">Uncharacterized protein</fullName>
    </submittedName>
</protein>
<sequence length="124" mass="14451">MPILRRTPLFIRFIVPLNSQQVCDLLHCSGNARKCLAVIRAKCHPPPRTHPEGVGRGFHLQSVRQEKVEDLVTCYQIDHITIVKETLIICPFSEHSEREMWVERLSSAFGCVFKYLEYRFFFSS</sequence>
<evidence type="ECO:0000313" key="1">
    <source>
        <dbReference type="EMBL" id="MXU91610.1"/>
    </source>
</evidence>